<keyword evidence="3" id="KW-1185">Reference proteome</keyword>
<reference evidence="2 3" key="1">
    <citation type="submission" date="2019-03" db="EMBL/GenBank/DDBJ databases">
        <authorList>
            <person name="Jensen L."/>
            <person name="Storgaard J."/>
            <person name="Sulaj E."/>
            <person name="Schramm A."/>
            <person name="Marshall I.P.G."/>
        </authorList>
    </citation>
    <scope>NUCLEOTIDE SEQUENCE [LARGE SCALE GENOMIC DNA]</scope>
    <source>
        <strain evidence="2 3">2017H2G3</strain>
    </source>
</reference>
<accession>A0A4R1AXB2</accession>
<dbReference type="OrthoDB" id="511027at2"/>
<evidence type="ECO:0000313" key="2">
    <source>
        <dbReference type="EMBL" id="TCJ02226.1"/>
    </source>
</evidence>
<gene>
    <name evidence="2" type="ORF">E0Y62_20350</name>
</gene>
<dbReference type="Pfam" id="PF00583">
    <property type="entry name" value="Acetyltransf_1"/>
    <property type="match status" value="1"/>
</dbReference>
<evidence type="ECO:0000259" key="1">
    <source>
        <dbReference type="PROSITE" id="PS51186"/>
    </source>
</evidence>
<proteinExistence type="predicted"/>
<dbReference type="PROSITE" id="PS51186">
    <property type="entry name" value="GNAT"/>
    <property type="match status" value="1"/>
</dbReference>
<evidence type="ECO:0000313" key="3">
    <source>
        <dbReference type="Proteomes" id="UP000293846"/>
    </source>
</evidence>
<dbReference type="SUPFAM" id="SSF55729">
    <property type="entry name" value="Acyl-CoA N-acyltransferases (Nat)"/>
    <property type="match status" value="1"/>
</dbReference>
<dbReference type="InterPro" id="IPR000182">
    <property type="entry name" value="GNAT_dom"/>
</dbReference>
<dbReference type="EMBL" id="SJTH01000037">
    <property type="protein sequence ID" value="TCJ02226.1"/>
    <property type="molecule type" value="Genomic_DNA"/>
</dbReference>
<dbReference type="STRING" id="1742358.GCA_001439605_01296"/>
<comment type="caution">
    <text evidence="2">The sequence shown here is derived from an EMBL/GenBank/DDBJ whole genome shotgun (WGS) entry which is preliminary data.</text>
</comment>
<dbReference type="Gene3D" id="3.40.630.30">
    <property type="match status" value="1"/>
</dbReference>
<dbReference type="GO" id="GO:0016747">
    <property type="term" value="F:acyltransferase activity, transferring groups other than amino-acyl groups"/>
    <property type="evidence" value="ECO:0007669"/>
    <property type="project" value="InterPro"/>
</dbReference>
<keyword evidence="2" id="KW-0808">Transferase</keyword>
<dbReference type="CDD" id="cd04301">
    <property type="entry name" value="NAT_SF"/>
    <property type="match status" value="1"/>
</dbReference>
<organism evidence="2 3">
    <name type="scientific">Cytobacillus praedii</name>
    <dbReference type="NCBI Taxonomy" id="1742358"/>
    <lineage>
        <taxon>Bacteria</taxon>
        <taxon>Bacillati</taxon>
        <taxon>Bacillota</taxon>
        <taxon>Bacilli</taxon>
        <taxon>Bacillales</taxon>
        <taxon>Bacillaceae</taxon>
        <taxon>Cytobacillus</taxon>
    </lineage>
</organism>
<dbReference type="Proteomes" id="UP000293846">
    <property type="component" value="Unassembled WGS sequence"/>
</dbReference>
<protein>
    <submittedName>
        <fullName evidence="2">GNAT family N-acetyltransferase</fullName>
    </submittedName>
</protein>
<name>A0A4R1AXB2_9BACI</name>
<feature type="domain" description="N-acetyltransferase" evidence="1">
    <location>
        <begin position="98"/>
        <end position="247"/>
    </location>
</feature>
<dbReference type="AlphaFoldDB" id="A0A4R1AXB2"/>
<dbReference type="RefSeq" id="WP_057765478.1">
    <property type="nucleotide sequence ID" value="NZ_LMBX01000015.1"/>
</dbReference>
<dbReference type="InterPro" id="IPR016181">
    <property type="entry name" value="Acyl_CoA_acyltransferase"/>
</dbReference>
<sequence length="247" mass="28028">MLKTIDMKILDGTPNYYVIEDIGQVSSSEHFEKLLQEMMDHVSEKGIQSVSIVLNEKEAANTDYLELLGAFDFWQQETQYFYKRDLSSFNVDSGKGSLEIQSIEQTTAELFIAVWQETMKGSLNASSTLSVEKEFIGMKSELGLEYAKSCLIAFHGKNPIGITMPHIEPGTVDEGRLFYFGLLPEYRGIGWGSALHKLSLYLLKKMGAAYYIGATGHKNIPMQRIFQANGCQMFEQKFTYRLKRHSN</sequence>